<evidence type="ECO:0000256" key="1">
    <source>
        <dbReference type="SAM" id="MobiDB-lite"/>
    </source>
</evidence>
<dbReference type="EMBL" id="JAVRAF010000034">
    <property type="protein sequence ID" value="MDX8305873.1"/>
    <property type="molecule type" value="Genomic_DNA"/>
</dbReference>
<accession>A0AAW9FN89</accession>
<dbReference type="Pfam" id="PF18143">
    <property type="entry name" value="HAD_SAK_2"/>
    <property type="match status" value="1"/>
</dbReference>
<gene>
    <name evidence="2" type="ORF">RMR22_27010</name>
</gene>
<comment type="caution">
    <text evidence="2">The sequence shown here is derived from an EMBL/GenBank/DDBJ whole genome shotgun (WGS) entry which is preliminary data.</text>
</comment>
<dbReference type="RefSeq" id="WP_320203910.1">
    <property type="nucleotide sequence ID" value="NZ_CP192787.1"/>
</dbReference>
<name>A0AAW9FN89_9HYPH</name>
<evidence type="ECO:0000313" key="2">
    <source>
        <dbReference type="EMBL" id="MDX8305873.1"/>
    </source>
</evidence>
<protein>
    <submittedName>
        <fullName evidence="2">HAD domain-containing protein</fullName>
    </submittedName>
</protein>
<reference evidence="2" key="1">
    <citation type="journal article" date="2023" name="Phytobiomes J">
        <title>Deciphering the key players within the bacterial microbiota associated with aerial crown gall tumors on rhododendron: Insights into the gallobiome.</title>
        <authorList>
            <person name="Kuzmanovic N."/>
            <person name="Nesme J."/>
            <person name="Wolf J."/>
            <person name="Neumann-Schaal M."/>
            <person name="Petersen J."/>
            <person name="Fernandez-Gnecco G."/>
            <person name="Sproeer C."/>
            <person name="Bunk B."/>
            <person name="Overmann J."/>
            <person name="Sorensen S.J."/>
            <person name="Idczak E."/>
            <person name="Smalla K."/>
        </authorList>
    </citation>
    <scope>NUCLEOTIDE SEQUENCE</scope>
    <source>
        <strain evidence="2">Rho-11.1</strain>
    </source>
</reference>
<sequence>MMEQTQDDVTYQIKQAENNALDMLGRQMSKLDETAADLRGMVLSLSDKEMFEPHIWQQGCEEIAAEAEKLMREWRSIQMFKSNGSRTLEGFKAHLAAREAISNYKKKLETFPPEMMIFHREYKAFKGRFFADRVVFLDIEDVLLTGSDWLVPHNIELVGMPEKDQMDKVQFHQRSIALIVRLCDKADASLVLTSKWRREWPHDREALLDRLVEQGLRRELWHENWMLPVVSGLNKWQELARWTESASNLVGLIISGNVPVDPDPLHAKKAEILQTYARDGFGLDNLVDALKFFEVGEASAKVPPSLPPRGGQFYPTTGSRGPSRRSVTSIRP</sequence>
<feature type="region of interest" description="Disordered" evidence="1">
    <location>
        <begin position="301"/>
        <end position="332"/>
    </location>
</feature>
<proteinExistence type="predicted"/>
<dbReference type="AlphaFoldDB" id="A0AAW9FN89"/>
<feature type="compositionally biased region" description="Polar residues" evidence="1">
    <location>
        <begin position="314"/>
        <end position="332"/>
    </location>
</feature>
<organism evidence="2">
    <name type="scientific">Agrobacterium rosae</name>
    <dbReference type="NCBI Taxonomy" id="1972867"/>
    <lineage>
        <taxon>Bacteria</taxon>
        <taxon>Pseudomonadati</taxon>
        <taxon>Pseudomonadota</taxon>
        <taxon>Alphaproteobacteria</taxon>
        <taxon>Hyphomicrobiales</taxon>
        <taxon>Rhizobiaceae</taxon>
        <taxon>Rhizobium/Agrobacterium group</taxon>
        <taxon>Agrobacterium</taxon>
    </lineage>
</organism>